<dbReference type="OrthoDB" id="8527261at2"/>
<evidence type="ECO:0000259" key="1">
    <source>
        <dbReference type="PROSITE" id="PS50075"/>
    </source>
</evidence>
<gene>
    <name evidence="2" type="ORF">SAMN06297280_1935</name>
</gene>
<dbReference type="Gene3D" id="1.10.1200.10">
    <property type="entry name" value="ACP-like"/>
    <property type="match status" value="1"/>
</dbReference>
<organism evidence="2 3">
    <name type="scientific">Arsukibacterium tuosuense</name>
    <dbReference type="NCBI Taxonomy" id="1323745"/>
    <lineage>
        <taxon>Bacteria</taxon>
        <taxon>Pseudomonadati</taxon>
        <taxon>Pseudomonadota</taxon>
        <taxon>Gammaproteobacteria</taxon>
        <taxon>Chromatiales</taxon>
        <taxon>Chromatiaceae</taxon>
        <taxon>Arsukibacterium</taxon>
    </lineage>
</organism>
<dbReference type="Pfam" id="PF00550">
    <property type="entry name" value="PP-binding"/>
    <property type="match status" value="1"/>
</dbReference>
<evidence type="ECO:0000313" key="3">
    <source>
        <dbReference type="Proteomes" id="UP000219353"/>
    </source>
</evidence>
<sequence>MPNQQLLADILRTVLQIDKDFSADTPLLGAIPEFDSMAIIAVITELEDQLGIGFDDDEISAEIFETFGQLSAFVAEKQAA</sequence>
<evidence type="ECO:0000313" key="2">
    <source>
        <dbReference type="EMBL" id="SNY51657.1"/>
    </source>
</evidence>
<protein>
    <submittedName>
        <fullName evidence="2">Phosphopantetheine attachment site</fullName>
    </submittedName>
</protein>
<dbReference type="InterPro" id="IPR009081">
    <property type="entry name" value="PP-bd_ACP"/>
</dbReference>
<dbReference type="RefSeq" id="WP_097111172.1">
    <property type="nucleotide sequence ID" value="NZ_OBEB01000003.1"/>
</dbReference>
<reference evidence="3" key="1">
    <citation type="submission" date="2017-09" db="EMBL/GenBank/DDBJ databases">
        <authorList>
            <person name="Varghese N."/>
            <person name="Submissions S."/>
        </authorList>
    </citation>
    <scope>NUCLEOTIDE SEQUENCE [LARGE SCALE GENOMIC DNA]</scope>
    <source>
        <strain evidence="3">CGMCC 1.12461</strain>
    </source>
</reference>
<accession>A0A285IVF4</accession>
<dbReference type="Proteomes" id="UP000219353">
    <property type="component" value="Unassembled WGS sequence"/>
</dbReference>
<dbReference type="EMBL" id="OBEB01000003">
    <property type="protein sequence ID" value="SNY51657.1"/>
    <property type="molecule type" value="Genomic_DNA"/>
</dbReference>
<keyword evidence="3" id="KW-1185">Reference proteome</keyword>
<dbReference type="PROSITE" id="PS50075">
    <property type="entry name" value="CARRIER"/>
    <property type="match status" value="1"/>
</dbReference>
<proteinExistence type="predicted"/>
<feature type="domain" description="Carrier" evidence="1">
    <location>
        <begin position="1"/>
        <end position="78"/>
    </location>
</feature>
<dbReference type="AlphaFoldDB" id="A0A285IVF4"/>
<name>A0A285IVF4_9GAMM</name>
<dbReference type="InterPro" id="IPR036736">
    <property type="entry name" value="ACP-like_sf"/>
</dbReference>
<dbReference type="SUPFAM" id="SSF47336">
    <property type="entry name" value="ACP-like"/>
    <property type="match status" value="1"/>
</dbReference>